<name>A0A0F7RXI3_9BASI</name>
<evidence type="ECO:0000313" key="1">
    <source>
        <dbReference type="EMBL" id="CDS01195.1"/>
    </source>
</evidence>
<protein>
    <submittedName>
        <fullName evidence="1">Uncharacterized protein</fullName>
    </submittedName>
</protein>
<sequence>MAEALIVPSSPAVGAQRGLRCGSAGRQTTQESYDAMASAVCMKTVLLATLFPAQSSKAAEASLKPVKPRP</sequence>
<evidence type="ECO:0000313" key="2">
    <source>
        <dbReference type="Proteomes" id="UP000242770"/>
    </source>
</evidence>
<dbReference type="AlphaFoldDB" id="A0A0F7RXI3"/>
<organism evidence="1 2">
    <name type="scientific">Sporisorium scitamineum</name>
    <dbReference type="NCBI Taxonomy" id="49012"/>
    <lineage>
        <taxon>Eukaryota</taxon>
        <taxon>Fungi</taxon>
        <taxon>Dikarya</taxon>
        <taxon>Basidiomycota</taxon>
        <taxon>Ustilaginomycotina</taxon>
        <taxon>Ustilaginomycetes</taxon>
        <taxon>Ustilaginales</taxon>
        <taxon>Ustilaginaceae</taxon>
        <taxon>Sporisorium</taxon>
    </lineage>
</organism>
<keyword evidence="2" id="KW-1185">Reference proteome</keyword>
<gene>
    <name evidence="1" type="primary">SSCI60920.1</name>
</gene>
<reference evidence="2" key="1">
    <citation type="submission" date="2014-06" db="EMBL/GenBank/DDBJ databases">
        <authorList>
            <person name="Berkman P.J."/>
        </authorList>
    </citation>
    <scope>NUCLEOTIDE SEQUENCE [LARGE SCALE GENOMIC DNA]</scope>
</reference>
<dbReference type="EMBL" id="CCFA01003629">
    <property type="protein sequence ID" value="CDS01195.1"/>
    <property type="molecule type" value="Genomic_DNA"/>
</dbReference>
<dbReference type="Proteomes" id="UP000242770">
    <property type="component" value="Unassembled WGS sequence"/>
</dbReference>
<accession>A0A0F7RXI3</accession>
<proteinExistence type="predicted"/>